<dbReference type="InterPro" id="IPR040256">
    <property type="entry name" value="At4g02000-like"/>
</dbReference>
<evidence type="ECO:0000256" key="2">
    <source>
        <dbReference type="SAM" id="MobiDB-lite"/>
    </source>
</evidence>
<dbReference type="Proteomes" id="UP001154282">
    <property type="component" value="Unassembled WGS sequence"/>
</dbReference>
<protein>
    <recommendedName>
        <fullName evidence="3">CCHC-type domain-containing protein</fullName>
    </recommendedName>
</protein>
<dbReference type="Pfam" id="PF14111">
    <property type="entry name" value="DUF4283"/>
    <property type="match status" value="1"/>
</dbReference>
<keyword evidence="5" id="KW-1185">Reference proteome</keyword>
<organism evidence="4 5">
    <name type="scientific">Linum tenue</name>
    <dbReference type="NCBI Taxonomy" id="586396"/>
    <lineage>
        <taxon>Eukaryota</taxon>
        <taxon>Viridiplantae</taxon>
        <taxon>Streptophyta</taxon>
        <taxon>Embryophyta</taxon>
        <taxon>Tracheophyta</taxon>
        <taxon>Spermatophyta</taxon>
        <taxon>Magnoliopsida</taxon>
        <taxon>eudicotyledons</taxon>
        <taxon>Gunneridae</taxon>
        <taxon>Pentapetalae</taxon>
        <taxon>rosids</taxon>
        <taxon>fabids</taxon>
        <taxon>Malpighiales</taxon>
        <taxon>Linaceae</taxon>
        <taxon>Linum</taxon>
    </lineage>
</organism>
<feature type="compositionally biased region" description="Basic and acidic residues" evidence="2">
    <location>
        <begin position="199"/>
        <end position="208"/>
    </location>
</feature>
<reference evidence="4" key="1">
    <citation type="submission" date="2022-08" db="EMBL/GenBank/DDBJ databases">
        <authorList>
            <person name="Gutierrez-Valencia J."/>
        </authorList>
    </citation>
    <scope>NUCLEOTIDE SEQUENCE</scope>
</reference>
<sequence length="413" mass="45290">MVEVAAEKKGNKDCFLVKLENDLDYFKALTDGPWVIYDHYLVVQQWTPSFRVTDKLPSSMVVWVQFPGFPVHFYHKELLFTLGNMIGRAIKLDFHTANQQRAKFARMAVEVDLSKPLVPRIRLDGKWQKVEFENLPIVCFECGKIGHTKLNCPTLSQALTVATQSGTPSPPSVAAAVVSSEDPAGFGPWMLVSRKSRRNSRDPPKQGKSEPILVSHNGKERGNSGKDEAVAKVEKVGAAPQLSGRSQGKVLNGHNSNLGKQKGKSAGDKGKERKGKEIVDMEVNRILGPAPKPLVIGQPKPTINSNNKEASSSKQIPRPAKEARPNEKNQRQELNVSSKGNGVNIQIVEVKPYELPPPRTIDHSVPSAVSRTKQKKGKKKTDQRMDREDSIGRGEEGGCGGRGNCDGFGGGQH</sequence>
<comment type="caution">
    <text evidence="4">The sequence shown here is derived from an EMBL/GenBank/DDBJ whole genome shotgun (WGS) entry which is preliminary data.</text>
</comment>
<feature type="compositionally biased region" description="Polar residues" evidence="2">
    <location>
        <begin position="301"/>
        <end position="315"/>
    </location>
</feature>
<feature type="compositionally biased region" description="Polar residues" evidence="2">
    <location>
        <begin position="332"/>
        <end position="344"/>
    </location>
</feature>
<keyword evidence="1" id="KW-0862">Zinc</keyword>
<dbReference type="PANTHER" id="PTHR31286">
    <property type="entry name" value="GLYCINE-RICH CELL WALL STRUCTURAL PROTEIN 1.8-LIKE"/>
    <property type="match status" value="1"/>
</dbReference>
<dbReference type="AlphaFoldDB" id="A0AAV0RP60"/>
<keyword evidence="1" id="KW-0863">Zinc-finger</keyword>
<dbReference type="GO" id="GO:0008270">
    <property type="term" value="F:zinc ion binding"/>
    <property type="evidence" value="ECO:0007669"/>
    <property type="project" value="UniProtKB-KW"/>
</dbReference>
<dbReference type="InterPro" id="IPR001878">
    <property type="entry name" value="Znf_CCHC"/>
</dbReference>
<evidence type="ECO:0000256" key="1">
    <source>
        <dbReference type="PROSITE-ProRule" id="PRU00047"/>
    </source>
</evidence>
<dbReference type="PROSITE" id="PS50158">
    <property type="entry name" value="ZF_CCHC"/>
    <property type="match status" value="1"/>
</dbReference>
<feature type="compositionally biased region" description="Basic and acidic residues" evidence="2">
    <location>
        <begin position="319"/>
        <end position="331"/>
    </location>
</feature>
<feature type="compositionally biased region" description="Basic and acidic residues" evidence="2">
    <location>
        <begin position="217"/>
        <end position="235"/>
    </location>
</feature>
<feature type="compositionally biased region" description="Gly residues" evidence="2">
    <location>
        <begin position="397"/>
        <end position="413"/>
    </location>
</feature>
<gene>
    <name evidence="4" type="ORF">LITE_LOCUS48567</name>
</gene>
<evidence type="ECO:0000313" key="5">
    <source>
        <dbReference type="Proteomes" id="UP001154282"/>
    </source>
</evidence>
<accession>A0AAV0RP60</accession>
<dbReference type="EMBL" id="CAMGYJ010000011">
    <property type="protein sequence ID" value="CAI0557988.1"/>
    <property type="molecule type" value="Genomic_DNA"/>
</dbReference>
<evidence type="ECO:0000313" key="4">
    <source>
        <dbReference type="EMBL" id="CAI0557988.1"/>
    </source>
</evidence>
<dbReference type="InterPro" id="IPR036875">
    <property type="entry name" value="Znf_CCHC_sf"/>
</dbReference>
<dbReference type="GO" id="GO:0003676">
    <property type="term" value="F:nucleic acid binding"/>
    <property type="evidence" value="ECO:0007669"/>
    <property type="project" value="InterPro"/>
</dbReference>
<evidence type="ECO:0000259" key="3">
    <source>
        <dbReference type="PROSITE" id="PS50158"/>
    </source>
</evidence>
<proteinExistence type="predicted"/>
<feature type="compositionally biased region" description="Basic and acidic residues" evidence="2">
    <location>
        <begin position="380"/>
        <end position="396"/>
    </location>
</feature>
<dbReference type="InterPro" id="IPR025558">
    <property type="entry name" value="DUF4283"/>
</dbReference>
<keyword evidence="1" id="KW-0479">Metal-binding</keyword>
<dbReference type="PANTHER" id="PTHR31286:SF99">
    <property type="entry name" value="DUF4283 DOMAIN-CONTAINING PROTEIN"/>
    <property type="match status" value="1"/>
</dbReference>
<feature type="compositionally biased region" description="Basic and acidic residues" evidence="2">
    <location>
        <begin position="265"/>
        <end position="283"/>
    </location>
</feature>
<dbReference type="SUPFAM" id="SSF57756">
    <property type="entry name" value="Retrovirus zinc finger-like domains"/>
    <property type="match status" value="1"/>
</dbReference>
<name>A0AAV0RP60_9ROSI</name>
<feature type="region of interest" description="Disordered" evidence="2">
    <location>
        <begin position="188"/>
        <end position="413"/>
    </location>
</feature>
<feature type="domain" description="CCHC-type" evidence="3">
    <location>
        <begin position="139"/>
        <end position="153"/>
    </location>
</feature>